<keyword evidence="3" id="KW-1185">Reference proteome</keyword>
<evidence type="ECO:0000313" key="2">
    <source>
        <dbReference type="EMBL" id="UNM97324.1"/>
    </source>
</evidence>
<feature type="domain" description="SnoaL-like" evidence="1">
    <location>
        <begin position="20"/>
        <end position="108"/>
    </location>
</feature>
<accession>A0ABY3X6E4</accession>
<dbReference type="InterPro" id="IPR037401">
    <property type="entry name" value="SnoaL-like"/>
</dbReference>
<sequence length="130" mass="15068">MKQYQSLLESTFQDLFNPVKDVDAIRPYFDKDYTQWVDGKMLDYDGFFRHVTALKEVIASAYIEFIEYIEDGDKVADIHDVFVTKKSGEKLHVRVMAFFTFKDQKIASVRELTQLLVGDEADQDIGSRLA</sequence>
<dbReference type="RefSeq" id="WP_242152618.1">
    <property type="nucleotide sequence ID" value="NZ_CP093379.1"/>
</dbReference>
<dbReference type="InterPro" id="IPR032710">
    <property type="entry name" value="NTF2-like_dom_sf"/>
</dbReference>
<protein>
    <submittedName>
        <fullName evidence="2">Nuclear transport factor 2 family protein</fullName>
    </submittedName>
</protein>
<dbReference type="Gene3D" id="3.10.450.50">
    <property type="match status" value="1"/>
</dbReference>
<organism evidence="2 3">
    <name type="scientific">Ignatzschineria rhizosphaerae</name>
    <dbReference type="NCBI Taxonomy" id="2923279"/>
    <lineage>
        <taxon>Bacteria</taxon>
        <taxon>Pseudomonadati</taxon>
        <taxon>Pseudomonadota</taxon>
        <taxon>Gammaproteobacteria</taxon>
        <taxon>Cardiobacteriales</taxon>
        <taxon>Ignatzschineriaceae</taxon>
        <taxon>Ignatzschineria</taxon>
    </lineage>
</organism>
<gene>
    <name evidence="2" type="ORF">MMG00_05605</name>
</gene>
<evidence type="ECO:0000259" key="1">
    <source>
        <dbReference type="Pfam" id="PF12680"/>
    </source>
</evidence>
<dbReference type="SUPFAM" id="SSF54427">
    <property type="entry name" value="NTF2-like"/>
    <property type="match status" value="1"/>
</dbReference>
<reference evidence="2 3" key="1">
    <citation type="submission" date="2022-03" db="EMBL/GenBank/DDBJ databases">
        <title>Ignatzschineria rhizosphaerae HR5S32.</title>
        <authorList>
            <person name="Sun J.Q."/>
            <person name="Feng J.Y."/>
        </authorList>
    </citation>
    <scope>NUCLEOTIDE SEQUENCE [LARGE SCALE GENOMIC DNA]</scope>
    <source>
        <strain evidence="2 3">HR5S32</strain>
    </source>
</reference>
<name>A0ABY3X6E4_9GAMM</name>
<evidence type="ECO:0000313" key="3">
    <source>
        <dbReference type="Proteomes" id="UP000829542"/>
    </source>
</evidence>
<dbReference type="Pfam" id="PF12680">
    <property type="entry name" value="SnoaL_2"/>
    <property type="match status" value="1"/>
</dbReference>
<proteinExistence type="predicted"/>
<dbReference type="EMBL" id="CP093379">
    <property type="protein sequence ID" value="UNM97324.1"/>
    <property type="molecule type" value="Genomic_DNA"/>
</dbReference>
<dbReference type="Proteomes" id="UP000829542">
    <property type="component" value="Chromosome"/>
</dbReference>